<sequence length="200" mass="21143">MRSRVAFTLLELLLTLSVLAAIASVVIPQVGLLMGDRKLVRAGEQLRVEMTVARVKAMRDGRVLMLQAMVEGNSIRVKPYFSTSDATEAIDQTGSQSALLTGADQGNVVAINVDEEAEKTVELPEGVTVGSVGVASAARASEIEQQTLADQTEGWSRPIMFYPDGSTSTAAVVLTGGEVGRVIVKLRGITGDTTITEVLP</sequence>
<name>A0A5C6EHP0_9BACT</name>
<evidence type="ECO:0008006" key="3">
    <source>
        <dbReference type="Google" id="ProtNLM"/>
    </source>
</evidence>
<evidence type="ECO:0000313" key="2">
    <source>
        <dbReference type="Proteomes" id="UP000318288"/>
    </source>
</evidence>
<accession>A0A5C6EHP0</accession>
<proteinExistence type="predicted"/>
<dbReference type="InterPro" id="IPR045584">
    <property type="entry name" value="Pilin-like"/>
</dbReference>
<keyword evidence="2" id="KW-1185">Reference proteome</keyword>
<dbReference type="RefSeq" id="WP_146460842.1">
    <property type="nucleotide sequence ID" value="NZ_SJPW01000007.1"/>
</dbReference>
<dbReference type="OrthoDB" id="215686at2"/>
<dbReference type="AlphaFoldDB" id="A0A5C6EHP0"/>
<organism evidence="1 2">
    <name type="scientific">Rubripirellula tenax</name>
    <dbReference type="NCBI Taxonomy" id="2528015"/>
    <lineage>
        <taxon>Bacteria</taxon>
        <taxon>Pseudomonadati</taxon>
        <taxon>Planctomycetota</taxon>
        <taxon>Planctomycetia</taxon>
        <taxon>Pirellulales</taxon>
        <taxon>Pirellulaceae</taxon>
        <taxon>Rubripirellula</taxon>
    </lineage>
</organism>
<evidence type="ECO:0000313" key="1">
    <source>
        <dbReference type="EMBL" id="TWU47201.1"/>
    </source>
</evidence>
<comment type="caution">
    <text evidence="1">The sequence shown here is derived from an EMBL/GenBank/DDBJ whole genome shotgun (WGS) entry which is preliminary data.</text>
</comment>
<protein>
    <recommendedName>
        <fullName evidence="3">General secretion pathway GspH domain-containing protein</fullName>
    </recommendedName>
</protein>
<dbReference type="SUPFAM" id="SSF54523">
    <property type="entry name" value="Pili subunits"/>
    <property type="match status" value="1"/>
</dbReference>
<dbReference type="Proteomes" id="UP000318288">
    <property type="component" value="Unassembled WGS sequence"/>
</dbReference>
<gene>
    <name evidence="1" type="ORF">Poly51_49990</name>
</gene>
<dbReference type="EMBL" id="SJPW01000007">
    <property type="protein sequence ID" value="TWU47201.1"/>
    <property type="molecule type" value="Genomic_DNA"/>
</dbReference>
<reference evidence="1 2" key="1">
    <citation type="submission" date="2019-02" db="EMBL/GenBank/DDBJ databases">
        <title>Deep-cultivation of Planctomycetes and their phenomic and genomic characterization uncovers novel biology.</title>
        <authorList>
            <person name="Wiegand S."/>
            <person name="Jogler M."/>
            <person name="Boedeker C."/>
            <person name="Pinto D."/>
            <person name="Vollmers J."/>
            <person name="Rivas-Marin E."/>
            <person name="Kohn T."/>
            <person name="Peeters S.H."/>
            <person name="Heuer A."/>
            <person name="Rast P."/>
            <person name="Oberbeckmann S."/>
            <person name="Bunk B."/>
            <person name="Jeske O."/>
            <person name="Meyerdierks A."/>
            <person name="Storesund J.E."/>
            <person name="Kallscheuer N."/>
            <person name="Luecker S."/>
            <person name="Lage O.M."/>
            <person name="Pohl T."/>
            <person name="Merkel B.J."/>
            <person name="Hornburger P."/>
            <person name="Mueller R.-W."/>
            <person name="Bruemmer F."/>
            <person name="Labrenz M."/>
            <person name="Spormann A.M."/>
            <person name="Op Den Camp H."/>
            <person name="Overmann J."/>
            <person name="Amann R."/>
            <person name="Jetten M.S.M."/>
            <person name="Mascher T."/>
            <person name="Medema M.H."/>
            <person name="Devos D.P."/>
            <person name="Kaster A.-K."/>
            <person name="Ovreas L."/>
            <person name="Rohde M."/>
            <person name="Galperin M.Y."/>
            <person name="Jogler C."/>
        </authorList>
    </citation>
    <scope>NUCLEOTIDE SEQUENCE [LARGE SCALE GENOMIC DNA]</scope>
    <source>
        <strain evidence="1 2">Poly51</strain>
    </source>
</reference>